<keyword evidence="2" id="KW-1185">Reference proteome</keyword>
<dbReference type="AlphaFoldDB" id="A0A0V1B9J1"/>
<gene>
    <name evidence="1" type="ORF">T01_2270</name>
</gene>
<name>A0A0V1B9J1_TRISP</name>
<dbReference type="InParanoid" id="A0A0V1B9J1"/>
<comment type="caution">
    <text evidence="1">The sequence shown here is derived from an EMBL/GenBank/DDBJ whole genome shotgun (WGS) entry which is preliminary data.</text>
</comment>
<sequence length="71" mass="7810">MELLMIHWETSDEAACHTKLETQIFAVFFCKLRISLAYLTAGNVHVSFANHVANGYVVQALRSVVAAITAS</sequence>
<proteinExistence type="predicted"/>
<evidence type="ECO:0000313" key="1">
    <source>
        <dbReference type="EMBL" id="KRY33251.1"/>
    </source>
</evidence>
<protein>
    <submittedName>
        <fullName evidence="1">Uncharacterized protein</fullName>
    </submittedName>
</protein>
<dbReference type="Proteomes" id="UP000054776">
    <property type="component" value="Unassembled WGS sequence"/>
</dbReference>
<dbReference type="OrthoDB" id="10575803at2759"/>
<evidence type="ECO:0000313" key="2">
    <source>
        <dbReference type="Proteomes" id="UP000054776"/>
    </source>
</evidence>
<organism evidence="1 2">
    <name type="scientific">Trichinella spiralis</name>
    <name type="common">Trichina worm</name>
    <dbReference type="NCBI Taxonomy" id="6334"/>
    <lineage>
        <taxon>Eukaryota</taxon>
        <taxon>Metazoa</taxon>
        <taxon>Ecdysozoa</taxon>
        <taxon>Nematoda</taxon>
        <taxon>Enoplea</taxon>
        <taxon>Dorylaimia</taxon>
        <taxon>Trichinellida</taxon>
        <taxon>Trichinellidae</taxon>
        <taxon>Trichinella</taxon>
    </lineage>
</organism>
<dbReference type="EMBL" id="JYDH01000085">
    <property type="protein sequence ID" value="KRY33251.1"/>
    <property type="molecule type" value="Genomic_DNA"/>
</dbReference>
<reference evidence="1 2" key="1">
    <citation type="submission" date="2015-01" db="EMBL/GenBank/DDBJ databases">
        <title>Evolution of Trichinella species and genotypes.</title>
        <authorList>
            <person name="Korhonen P.K."/>
            <person name="Edoardo P."/>
            <person name="Giuseppe L.R."/>
            <person name="Gasser R.B."/>
        </authorList>
    </citation>
    <scope>NUCLEOTIDE SEQUENCE [LARGE SCALE GENOMIC DNA]</scope>
    <source>
        <strain evidence="1">ISS3</strain>
    </source>
</reference>
<accession>A0A0V1B9J1</accession>